<reference evidence="1" key="1">
    <citation type="submission" date="2023-03" db="EMBL/GenBank/DDBJ databases">
        <authorList>
            <person name="Steffen K."/>
            <person name="Cardenas P."/>
        </authorList>
    </citation>
    <scope>NUCLEOTIDE SEQUENCE</scope>
</reference>
<name>A0AA35T9L4_GEOBA</name>
<sequence length="77" mass="8344">MSRVSQAAEALLEQFRNKEKYLLEGDLLPESINEAYEVQDSYQGALAKDFGAVAGYKIAYTTAALQQSSGISEPVAV</sequence>
<dbReference type="Proteomes" id="UP001174909">
    <property type="component" value="Unassembled WGS sequence"/>
</dbReference>
<evidence type="ECO:0000313" key="1">
    <source>
        <dbReference type="EMBL" id="CAI8043889.1"/>
    </source>
</evidence>
<gene>
    <name evidence="1" type="ORF">GBAR_LOCUS24369</name>
</gene>
<protein>
    <submittedName>
        <fullName evidence="1">Uncharacterized protein</fullName>
    </submittedName>
</protein>
<accession>A0AA35T9L4</accession>
<dbReference type="SUPFAM" id="SSF56529">
    <property type="entry name" value="FAH"/>
    <property type="match status" value="1"/>
</dbReference>
<evidence type="ECO:0000313" key="2">
    <source>
        <dbReference type="Proteomes" id="UP001174909"/>
    </source>
</evidence>
<dbReference type="AlphaFoldDB" id="A0AA35T9L4"/>
<comment type="caution">
    <text evidence="1">The sequence shown here is derived from an EMBL/GenBank/DDBJ whole genome shotgun (WGS) entry which is preliminary data.</text>
</comment>
<dbReference type="Gene3D" id="3.90.850.10">
    <property type="entry name" value="Fumarylacetoacetase-like, C-terminal domain"/>
    <property type="match status" value="1"/>
</dbReference>
<keyword evidence="2" id="KW-1185">Reference proteome</keyword>
<dbReference type="GO" id="GO:0003824">
    <property type="term" value="F:catalytic activity"/>
    <property type="evidence" value="ECO:0007669"/>
    <property type="project" value="InterPro"/>
</dbReference>
<proteinExistence type="predicted"/>
<dbReference type="InterPro" id="IPR036663">
    <property type="entry name" value="Fumarylacetoacetase_C_sf"/>
</dbReference>
<dbReference type="EMBL" id="CASHTH010003364">
    <property type="protein sequence ID" value="CAI8043889.1"/>
    <property type="molecule type" value="Genomic_DNA"/>
</dbReference>
<organism evidence="1 2">
    <name type="scientific">Geodia barretti</name>
    <name type="common">Barrett's horny sponge</name>
    <dbReference type="NCBI Taxonomy" id="519541"/>
    <lineage>
        <taxon>Eukaryota</taxon>
        <taxon>Metazoa</taxon>
        <taxon>Porifera</taxon>
        <taxon>Demospongiae</taxon>
        <taxon>Heteroscleromorpha</taxon>
        <taxon>Tetractinellida</taxon>
        <taxon>Astrophorina</taxon>
        <taxon>Geodiidae</taxon>
        <taxon>Geodia</taxon>
    </lineage>
</organism>